<evidence type="ECO:0000313" key="3">
    <source>
        <dbReference type="Proteomes" id="UP001492380"/>
    </source>
</evidence>
<feature type="transmembrane region" description="Helical" evidence="1">
    <location>
        <begin position="54"/>
        <end position="75"/>
    </location>
</feature>
<protein>
    <submittedName>
        <fullName evidence="2">Uncharacterized protein</fullName>
    </submittedName>
</protein>
<keyword evidence="1" id="KW-0472">Membrane</keyword>
<dbReference type="EMBL" id="JBBWRZ010000008">
    <property type="protein sequence ID" value="KAK8230830.1"/>
    <property type="molecule type" value="Genomic_DNA"/>
</dbReference>
<reference evidence="2 3" key="1">
    <citation type="submission" date="2024-04" db="EMBL/GenBank/DDBJ databases">
        <title>Phyllosticta paracitricarpa is synonymous to the EU quarantine fungus P. citricarpa based on phylogenomic analyses.</title>
        <authorList>
            <consortium name="Lawrence Berkeley National Laboratory"/>
            <person name="Van Ingen-Buijs V.A."/>
            <person name="Van Westerhoven A.C."/>
            <person name="Haridas S."/>
            <person name="Skiadas P."/>
            <person name="Martin F."/>
            <person name="Groenewald J.Z."/>
            <person name="Crous P.W."/>
            <person name="Seidl M.F."/>
        </authorList>
    </citation>
    <scope>NUCLEOTIDE SEQUENCE [LARGE SCALE GENOMIC DNA]</scope>
    <source>
        <strain evidence="2 3">CBS 123374</strain>
    </source>
</reference>
<keyword evidence="1" id="KW-1133">Transmembrane helix</keyword>
<evidence type="ECO:0000256" key="1">
    <source>
        <dbReference type="SAM" id="Phobius"/>
    </source>
</evidence>
<proteinExistence type="predicted"/>
<organism evidence="2 3">
    <name type="scientific">Phyllosticta capitalensis</name>
    <dbReference type="NCBI Taxonomy" id="121624"/>
    <lineage>
        <taxon>Eukaryota</taxon>
        <taxon>Fungi</taxon>
        <taxon>Dikarya</taxon>
        <taxon>Ascomycota</taxon>
        <taxon>Pezizomycotina</taxon>
        <taxon>Dothideomycetes</taxon>
        <taxon>Dothideomycetes incertae sedis</taxon>
        <taxon>Botryosphaeriales</taxon>
        <taxon>Phyllostictaceae</taxon>
        <taxon>Phyllosticta</taxon>
    </lineage>
</organism>
<keyword evidence="3" id="KW-1185">Reference proteome</keyword>
<evidence type="ECO:0000313" key="2">
    <source>
        <dbReference type="EMBL" id="KAK8230830.1"/>
    </source>
</evidence>
<sequence>MYWKESKYASAWSSGECASCTRDVKRMRRLERWGGWPAGIIPKYGGTHVTNSPFFYAFWVGLMVYSSFWTGMVWYGMVWEGLEARLIDARTYVCTDTDGWMGRWMDREVLFCVLVSFCWCVWLFASLVHGLVGCGGIVLVVKEGMSVGMRVEEEGVKEAEAVISDFSFRA</sequence>
<keyword evidence="1" id="KW-0812">Transmembrane</keyword>
<gene>
    <name evidence="2" type="ORF">HDK90DRAFT_333356</name>
</gene>
<name>A0ABR1YIU2_9PEZI</name>
<accession>A0ABR1YIU2</accession>
<feature type="transmembrane region" description="Helical" evidence="1">
    <location>
        <begin position="109"/>
        <end position="141"/>
    </location>
</feature>
<dbReference type="Proteomes" id="UP001492380">
    <property type="component" value="Unassembled WGS sequence"/>
</dbReference>
<comment type="caution">
    <text evidence="2">The sequence shown here is derived from an EMBL/GenBank/DDBJ whole genome shotgun (WGS) entry which is preliminary data.</text>
</comment>